<reference evidence="1" key="1">
    <citation type="submission" date="2024-05" db="EMBL/GenBank/DDBJ databases">
        <title>Isolation and characterization of Sporomusa carbonis sp. nov., a carboxydotrophic hydrogenogen in the genus of Sporomusa isolated from a charcoal burning pile.</title>
        <authorList>
            <person name="Boeer T."/>
            <person name="Rosenbaum F."/>
            <person name="Eysell L."/>
            <person name="Mueller V."/>
            <person name="Daniel R."/>
            <person name="Poehlein A."/>
        </authorList>
    </citation>
    <scope>NUCLEOTIDE SEQUENCE [LARGE SCALE GENOMIC DNA]</scope>
    <source>
        <strain evidence="1">DSM 3132</strain>
    </source>
</reference>
<dbReference type="InterPro" id="IPR036068">
    <property type="entry name" value="Nicotinate_pribotase-like_C"/>
</dbReference>
<dbReference type="InterPro" id="IPR013785">
    <property type="entry name" value="Aldolase_TIM"/>
</dbReference>
<dbReference type="SUPFAM" id="SSF51690">
    <property type="entry name" value="Nicotinate/Quinolinate PRTase C-terminal domain-like"/>
    <property type="match status" value="1"/>
</dbReference>
<evidence type="ECO:0008006" key="3">
    <source>
        <dbReference type="Google" id="ProtNLM"/>
    </source>
</evidence>
<evidence type="ECO:0000313" key="1">
    <source>
        <dbReference type="EMBL" id="XFO73675.1"/>
    </source>
</evidence>
<dbReference type="EMBL" id="CP155571">
    <property type="protein sequence ID" value="XFO73675.1"/>
    <property type="molecule type" value="Genomic_DNA"/>
</dbReference>
<evidence type="ECO:0000313" key="2">
    <source>
        <dbReference type="Proteomes" id="UP000216052"/>
    </source>
</evidence>
<gene>
    <name evidence="1" type="ORF">SPACI_037820</name>
</gene>
<name>A0ABZ3J6H7_SPOA4</name>
<organism evidence="1 2">
    <name type="scientific">Sporomusa acidovorans (strain ATCC 49682 / DSM 3132 / Mol)</name>
    <dbReference type="NCBI Taxonomy" id="1123286"/>
    <lineage>
        <taxon>Bacteria</taxon>
        <taxon>Bacillati</taxon>
        <taxon>Bacillota</taxon>
        <taxon>Negativicutes</taxon>
        <taxon>Selenomonadales</taxon>
        <taxon>Sporomusaceae</taxon>
        <taxon>Sporomusa</taxon>
    </lineage>
</organism>
<dbReference type="RefSeq" id="WP_093795682.1">
    <property type="nucleotide sequence ID" value="NZ_CP155571.1"/>
</dbReference>
<dbReference type="Gene3D" id="3.20.20.70">
    <property type="entry name" value="Aldolase class I"/>
    <property type="match status" value="1"/>
</dbReference>
<accession>A0ABZ3J6H7</accession>
<dbReference type="InterPro" id="IPR053190">
    <property type="entry name" value="NAPRTase-like"/>
</dbReference>
<keyword evidence="2" id="KW-1185">Reference proteome</keyword>
<protein>
    <recommendedName>
        <fullName evidence="3">Nicotinate phosphoribosyltransferase</fullName>
    </recommendedName>
</protein>
<dbReference type="Proteomes" id="UP000216052">
    <property type="component" value="Chromosome"/>
</dbReference>
<sequence>MLSGKGSYRTYNREEIKERTDKYFSKTFNVINMFGSKEVTYGVFLRRDCICAIEPALTFLDRNVPSVTIQRLHEEGAMVRSEEVLFTYTAPFEELVEIETLLLRNVGFPCLSAYNAYHMCLSLPKVPFMDMHPRHSTGDDMSYLAAYGAGVGSKLAKLHGCKGFIGTSQDLTAEMYGTKQGVGTIPHALVGYAGSTVEATKMFMEANPEDYNIVALVDYYGKEITDSLAVAEWFYSQNFSPKTLGVRLDTHGGRFAEGLDFNKSVEIICNWLHVDSEYQAVRAVIGEDTFDLTDDITKDRVRKILFGTGVSAANIINTRNKLDQAGYKQVSIVVSSGFDLLKCKIMAKAKTPINVVGTGSFLPLTLSETYATADVFKYDGEFSVKLGREKLFKNL</sequence>
<proteinExistence type="predicted"/>
<dbReference type="PANTHER" id="PTHR43202">
    <property type="entry name" value="NICOTINATE-NUCLEOTIDE PYROPHOSPHORYLASE"/>
    <property type="match status" value="1"/>
</dbReference>
<dbReference type="PANTHER" id="PTHR43202:SF1">
    <property type="entry name" value="NICOTINATE PHOSPHORIBOSYLTRANSFERASE"/>
    <property type="match status" value="1"/>
</dbReference>